<proteinExistence type="predicted"/>
<organism evidence="2 3">
    <name type="scientific">Colocasia esculenta</name>
    <name type="common">Wild taro</name>
    <name type="synonym">Arum esculentum</name>
    <dbReference type="NCBI Taxonomy" id="4460"/>
    <lineage>
        <taxon>Eukaryota</taxon>
        <taxon>Viridiplantae</taxon>
        <taxon>Streptophyta</taxon>
        <taxon>Embryophyta</taxon>
        <taxon>Tracheophyta</taxon>
        <taxon>Spermatophyta</taxon>
        <taxon>Magnoliopsida</taxon>
        <taxon>Liliopsida</taxon>
        <taxon>Araceae</taxon>
        <taxon>Aroideae</taxon>
        <taxon>Colocasieae</taxon>
        <taxon>Colocasia</taxon>
    </lineage>
</organism>
<name>A0A843XHX2_COLES</name>
<protein>
    <submittedName>
        <fullName evidence="2">Uncharacterized protein</fullName>
    </submittedName>
</protein>
<comment type="caution">
    <text evidence="2">The sequence shown here is derived from an EMBL/GenBank/DDBJ whole genome shotgun (WGS) entry which is preliminary data.</text>
</comment>
<dbReference type="AlphaFoldDB" id="A0A843XHX2"/>
<accession>A0A843XHX2</accession>
<sequence>MVLMLRWGRPVRTGDVVVVLGARRRWPFRREGPNGLALLVEAYDTKDSQSSTRCRLACNYPTSRTPARDPEVVPPPTDPKTRKG</sequence>
<feature type="region of interest" description="Disordered" evidence="1">
    <location>
        <begin position="59"/>
        <end position="84"/>
    </location>
</feature>
<evidence type="ECO:0000256" key="1">
    <source>
        <dbReference type="SAM" id="MobiDB-lite"/>
    </source>
</evidence>
<reference evidence="2" key="1">
    <citation type="submission" date="2017-07" db="EMBL/GenBank/DDBJ databases">
        <title>Taro Niue Genome Assembly and Annotation.</title>
        <authorList>
            <person name="Atibalentja N."/>
            <person name="Keating K."/>
            <person name="Fields C.J."/>
        </authorList>
    </citation>
    <scope>NUCLEOTIDE SEQUENCE</scope>
    <source>
        <strain evidence="2">Niue_2</strain>
        <tissue evidence="2">Leaf</tissue>
    </source>
</reference>
<keyword evidence="3" id="KW-1185">Reference proteome</keyword>
<dbReference type="EMBL" id="NMUH01008407">
    <property type="protein sequence ID" value="MQM18735.1"/>
    <property type="molecule type" value="Genomic_DNA"/>
</dbReference>
<evidence type="ECO:0000313" key="3">
    <source>
        <dbReference type="Proteomes" id="UP000652761"/>
    </source>
</evidence>
<dbReference type="Proteomes" id="UP000652761">
    <property type="component" value="Unassembled WGS sequence"/>
</dbReference>
<evidence type="ECO:0000313" key="2">
    <source>
        <dbReference type="EMBL" id="MQM18735.1"/>
    </source>
</evidence>
<gene>
    <name evidence="2" type="ORF">Taro_051730</name>
</gene>